<dbReference type="Pfam" id="PF01529">
    <property type="entry name" value="DHHC"/>
    <property type="match status" value="1"/>
</dbReference>
<comment type="similarity">
    <text evidence="7">Belongs to the DHHC palmitoyltransferase family.</text>
</comment>
<dbReference type="Proteomes" id="UP000507470">
    <property type="component" value="Unassembled WGS sequence"/>
</dbReference>
<dbReference type="AlphaFoldDB" id="A0A6J8D2C0"/>
<dbReference type="InterPro" id="IPR039859">
    <property type="entry name" value="PFA4/ZDH16/20/ERF2-like"/>
</dbReference>
<comment type="subcellular location">
    <subcellularLocation>
        <location evidence="1">Membrane</location>
        <topology evidence="1">Multi-pass membrane protein</topology>
    </subcellularLocation>
</comment>
<dbReference type="GO" id="GO:0016020">
    <property type="term" value="C:membrane"/>
    <property type="evidence" value="ECO:0007669"/>
    <property type="project" value="UniProtKB-SubCell"/>
</dbReference>
<evidence type="ECO:0000256" key="4">
    <source>
        <dbReference type="ARBA" id="ARBA00022989"/>
    </source>
</evidence>
<keyword evidence="2 7" id="KW-0808">Transferase</keyword>
<comment type="domain">
    <text evidence="7">The DHHC domain is required for palmitoyltransferase activity.</text>
</comment>
<feature type="domain" description="Palmitoyltransferase DHHC" evidence="8">
    <location>
        <begin position="93"/>
        <end position="229"/>
    </location>
</feature>
<sequence length="283" mass="33106">MLSWRNIKPKSFVDAMSMLYFMVMVHSAYLYGEIAIVPWLKETYSVGTSKMIMYQIFALFLYLNVMGNVYKIIETNTSSVGKMLPTLLKPGWTFCYACEANSPPRSFHCMTCNKCILKRDHHCMFTSQCIGHSNYRFYFWLVFYGWCGTMFCAIMTVPYVLNLLDGFSIWKIPYFILPLFCFVLQYISFFTAISSFITLLSVVFSCALVALLFWHCSHIYKGQTTFESSHRIYDYDLGWKENIVQSFGTKWYLTWICPWINSPLPSDGIEFQTKANYENSKDQ</sequence>
<comment type="catalytic activity">
    <reaction evidence="7">
        <text>L-cysteinyl-[protein] + hexadecanoyl-CoA = S-hexadecanoyl-L-cysteinyl-[protein] + CoA</text>
        <dbReference type="Rhea" id="RHEA:36683"/>
        <dbReference type="Rhea" id="RHEA-COMP:10131"/>
        <dbReference type="Rhea" id="RHEA-COMP:11032"/>
        <dbReference type="ChEBI" id="CHEBI:29950"/>
        <dbReference type="ChEBI" id="CHEBI:57287"/>
        <dbReference type="ChEBI" id="CHEBI:57379"/>
        <dbReference type="ChEBI" id="CHEBI:74151"/>
        <dbReference type="EC" id="2.3.1.225"/>
    </reaction>
</comment>
<evidence type="ECO:0000256" key="7">
    <source>
        <dbReference type="RuleBase" id="RU079119"/>
    </source>
</evidence>
<dbReference type="PANTHER" id="PTHR12246">
    <property type="entry name" value="PALMITOYLTRANSFERASE ZDHHC16"/>
    <property type="match status" value="1"/>
</dbReference>
<gene>
    <name evidence="9" type="ORF">MCOR_36034</name>
</gene>
<evidence type="ECO:0000256" key="3">
    <source>
        <dbReference type="ARBA" id="ARBA00022692"/>
    </source>
</evidence>
<evidence type="ECO:0000259" key="8">
    <source>
        <dbReference type="Pfam" id="PF01529"/>
    </source>
</evidence>
<keyword evidence="6 7" id="KW-0012">Acyltransferase</keyword>
<keyword evidence="5 7" id="KW-0472">Membrane</keyword>
<accession>A0A6J8D2C0</accession>
<dbReference type="PROSITE" id="PS50216">
    <property type="entry name" value="DHHC"/>
    <property type="match status" value="1"/>
</dbReference>
<feature type="transmembrane region" description="Helical" evidence="7">
    <location>
        <begin position="137"/>
        <end position="160"/>
    </location>
</feature>
<dbReference type="OrthoDB" id="302728at2759"/>
<evidence type="ECO:0000256" key="1">
    <source>
        <dbReference type="ARBA" id="ARBA00004141"/>
    </source>
</evidence>
<dbReference type="EC" id="2.3.1.225" evidence="7"/>
<protein>
    <recommendedName>
        <fullName evidence="7">Palmitoyltransferase</fullName>
        <ecNumber evidence="7">2.3.1.225</ecNumber>
    </recommendedName>
</protein>
<feature type="transmembrane region" description="Helical" evidence="7">
    <location>
        <begin position="196"/>
        <end position="214"/>
    </location>
</feature>
<proteinExistence type="inferred from homology"/>
<reference evidence="9 10" key="1">
    <citation type="submission" date="2020-06" db="EMBL/GenBank/DDBJ databases">
        <authorList>
            <person name="Li R."/>
            <person name="Bekaert M."/>
        </authorList>
    </citation>
    <scope>NUCLEOTIDE SEQUENCE [LARGE SCALE GENOMIC DNA]</scope>
    <source>
        <strain evidence="10">wild</strain>
    </source>
</reference>
<evidence type="ECO:0000256" key="2">
    <source>
        <dbReference type="ARBA" id="ARBA00022679"/>
    </source>
</evidence>
<dbReference type="EMBL" id="CACVKT020006488">
    <property type="protein sequence ID" value="CAC5402026.1"/>
    <property type="molecule type" value="Genomic_DNA"/>
</dbReference>
<name>A0A6J8D2C0_MYTCO</name>
<keyword evidence="4 7" id="KW-1133">Transmembrane helix</keyword>
<keyword evidence="3 7" id="KW-0812">Transmembrane</keyword>
<organism evidence="9 10">
    <name type="scientific">Mytilus coruscus</name>
    <name type="common">Sea mussel</name>
    <dbReference type="NCBI Taxonomy" id="42192"/>
    <lineage>
        <taxon>Eukaryota</taxon>
        <taxon>Metazoa</taxon>
        <taxon>Spiralia</taxon>
        <taxon>Lophotrochozoa</taxon>
        <taxon>Mollusca</taxon>
        <taxon>Bivalvia</taxon>
        <taxon>Autobranchia</taxon>
        <taxon>Pteriomorphia</taxon>
        <taxon>Mytilida</taxon>
        <taxon>Mytiloidea</taxon>
        <taxon>Mytilidae</taxon>
        <taxon>Mytilinae</taxon>
        <taxon>Mytilus</taxon>
    </lineage>
</organism>
<keyword evidence="10" id="KW-1185">Reference proteome</keyword>
<feature type="transmembrane region" description="Helical" evidence="7">
    <location>
        <begin position="12"/>
        <end position="32"/>
    </location>
</feature>
<dbReference type="InterPro" id="IPR001594">
    <property type="entry name" value="Palmitoyltrfase_DHHC"/>
</dbReference>
<evidence type="ECO:0000256" key="6">
    <source>
        <dbReference type="ARBA" id="ARBA00023315"/>
    </source>
</evidence>
<evidence type="ECO:0000313" key="9">
    <source>
        <dbReference type="EMBL" id="CAC5402026.1"/>
    </source>
</evidence>
<evidence type="ECO:0000313" key="10">
    <source>
        <dbReference type="Proteomes" id="UP000507470"/>
    </source>
</evidence>
<evidence type="ECO:0000256" key="5">
    <source>
        <dbReference type="ARBA" id="ARBA00023136"/>
    </source>
</evidence>
<dbReference type="GO" id="GO:0019706">
    <property type="term" value="F:protein-cysteine S-palmitoyltransferase activity"/>
    <property type="evidence" value="ECO:0007669"/>
    <property type="project" value="UniProtKB-EC"/>
</dbReference>
<feature type="transmembrane region" description="Helical" evidence="7">
    <location>
        <begin position="52"/>
        <end position="73"/>
    </location>
</feature>